<sequence length="336" mass="37272">MSNHRHSLCPFPSGIPVKYGRIPAILPSSIHPLFSKPEILVHVLAFLDGFTLNTAEAVSRVWRAASLTARPGCRSWSICVSIPAVQLVHRLLTLFAWKGARFLPHSAGHHTMAQGSVHIQLPLKAFVRPMDVARLREIATNETTGCPTLRNTRPTLRVQTFSLAAVAPDATPRPVLGILDYTPAETGASIMDNLGTFLETVSPSLRTLELFDVDASVLTAADWPVLSEVRGLVIHLLPRDETGAFTVTMPRLTTFPFPDEVPPLIADTFPAMQSTRIFRHWVQSDALSNSYNVDLPSLSEFLVFDEFSGKRRYESSLLNTGNHMYELVSQRRYFCA</sequence>
<evidence type="ECO:0000313" key="1">
    <source>
        <dbReference type="EMBL" id="KXS11555.1"/>
    </source>
</evidence>
<proteinExistence type="predicted"/>
<gene>
    <name evidence="1" type="ORF">M427DRAFT_435434</name>
</gene>
<reference evidence="1 2" key="1">
    <citation type="journal article" date="2015" name="Genome Biol. Evol.">
        <title>Phylogenomic analyses indicate that early fungi evolved digesting cell walls of algal ancestors of land plants.</title>
        <authorList>
            <person name="Chang Y."/>
            <person name="Wang S."/>
            <person name="Sekimoto S."/>
            <person name="Aerts A.L."/>
            <person name="Choi C."/>
            <person name="Clum A."/>
            <person name="LaButti K.M."/>
            <person name="Lindquist E.A."/>
            <person name="Yee Ngan C."/>
            <person name="Ohm R.A."/>
            <person name="Salamov A.A."/>
            <person name="Grigoriev I.V."/>
            <person name="Spatafora J.W."/>
            <person name="Berbee M.L."/>
        </authorList>
    </citation>
    <scope>NUCLEOTIDE SEQUENCE [LARGE SCALE GENOMIC DNA]</scope>
    <source>
        <strain evidence="1 2">JEL478</strain>
    </source>
</reference>
<dbReference type="AlphaFoldDB" id="A0A139A4X8"/>
<protein>
    <recommendedName>
        <fullName evidence="3">F-box domain-containing protein</fullName>
    </recommendedName>
</protein>
<dbReference type="SUPFAM" id="SSF81383">
    <property type="entry name" value="F-box domain"/>
    <property type="match status" value="1"/>
</dbReference>
<name>A0A139A4X8_GONPJ</name>
<dbReference type="EMBL" id="KQ965800">
    <property type="protein sequence ID" value="KXS11555.1"/>
    <property type="molecule type" value="Genomic_DNA"/>
</dbReference>
<keyword evidence="2" id="KW-1185">Reference proteome</keyword>
<dbReference type="InterPro" id="IPR036047">
    <property type="entry name" value="F-box-like_dom_sf"/>
</dbReference>
<evidence type="ECO:0000313" key="2">
    <source>
        <dbReference type="Proteomes" id="UP000070544"/>
    </source>
</evidence>
<dbReference type="Proteomes" id="UP000070544">
    <property type="component" value="Unassembled WGS sequence"/>
</dbReference>
<accession>A0A139A4X8</accession>
<evidence type="ECO:0008006" key="3">
    <source>
        <dbReference type="Google" id="ProtNLM"/>
    </source>
</evidence>
<dbReference type="CDD" id="cd09917">
    <property type="entry name" value="F-box_SF"/>
    <property type="match status" value="1"/>
</dbReference>
<organism evidence="1 2">
    <name type="scientific">Gonapodya prolifera (strain JEL478)</name>
    <name type="common">Monoblepharis prolifera</name>
    <dbReference type="NCBI Taxonomy" id="1344416"/>
    <lineage>
        <taxon>Eukaryota</taxon>
        <taxon>Fungi</taxon>
        <taxon>Fungi incertae sedis</taxon>
        <taxon>Chytridiomycota</taxon>
        <taxon>Chytridiomycota incertae sedis</taxon>
        <taxon>Monoblepharidomycetes</taxon>
        <taxon>Monoblepharidales</taxon>
        <taxon>Gonapodyaceae</taxon>
        <taxon>Gonapodya</taxon>
    </lineage>
</organism>